<gene>
    <name evidence="6" type="ORF">ACTOB_002283</name>
</gene>
<keyword evidence="7" id="KW-1185">Reference proteome</keyword>
<keyword evidence="4" id="KW-0503">Monooxygenase</keyword>
<dbReference type="Pfam" id="PF00296">
    <property type="entry name" value="Bac_luciferase"/>
    <property type="match status" value="1"/>
</dbReference>
<dbReference type="PANTHER" id="PTHR42847:SF8">
    <property type="entry name" value="CONSERVED PROTEIN"/>
    <property type="match status" value="1"/>
</dbReference>
<evidence type="ECO:0000256" key="2">
    <source>
        <dbReference type="ARBA" id="ARBA00022643"/>
    </source>
</evidence>
<evidence type="ECO:0000313" key="7">
    <source>
        <dbReference type="Proteomes" id="UP001240150"/>
    </source>
</evidence>
<dbReference type="RefSeq" id="WP_284920057.1">
    <property type="nucleotide sequence ID" value="NZ_CP126980.1"/>
</dbReference>
<evidence type="ECO:0000256" key="3">
    <source>
        <dbReference type="ARBA" id="ARBA00023002"/>
    </source>
</evidence>
<evidence type="ECO:0000256" key="1">
    <source>
        <dbReference type="ARBA" id="ARBA00022630"/>
    </source>
</evidence>
<keyword evidence="1" id="KW-0285">Flavoprotein</keyword>
<dbReference type="InterPro" id="IPR050172">
    <property type="entry name" value="SsuD_RutA_monooxygenase"/>
</dbReference>
<keyword evidence="2" id="KW-0288">FMN</keyword>
<keyword evidence="3" id="KW-0560">Oxidoreductase</keyword>
<dbReference type="EMBL" id="CP126980">
    <property type="protein sequence ID" value="WIM98676.1"/>
    <property type="molecule type" value="Genomic_DNA"/>
</dbReference>
<reference evidence="6 7" key="1">
    <citation type="submission" date="2023-06" db="EMBL/GenBank/DDBJ databases">
        <authorList>
            <person name="Yushchuk O."/>
            <person name="Binda E."/>
            <person name="Ruckert-Reed C."/>
            <person name="Fedorenko V."/>
            <person name="Kalinowski J."/>
            <person name="Marinelli F."/>
        </authorList>
    </citation>
    <scope>NUCLEOTIDE SEQUENCE [LARGE SCALE GENOMIC DNA]</scope>
    <source>
        <strain evidence="6 7">NRRL 3884</strain>
    </source>
</reference>
<evidence type="ECO:0000259" key="5">
    <source>
        <dbReference type="Pfam" id="PF00296"/>
    </source>
</evidence>
<organism evidence="6 7">
    <name type="scientific">Actinoplanes oblitus</name>
    <dbReference type="NCBI Taxonomy" id="3040509"/>
    <lineage>
        <taxon>Bacteria</taxon>
        <taxon>Bacillati</taxon>
        <taxon>Actinomycetota</taxon>
        <taxon>Actinomycetes</taxon>
        <taxon>Micromonosporales</taxon>
        <taxon>Micromonosporaceae</taxon>
        <taxon>Actinoplanes</taxon>
    </lineage>
</organism>
<dbReference type="InterPro" id="IPR036661">
    <property type="entry name" value="Luciferase-like_sf"/>
</dbReference>
<dbReference type="Gene3D" id="3.20.20.30">
    <property type="entry name" value="Luciferase-like domain"/>
    <property type="match status" value="1"/>
</dbReference>
<dbReference type="PANTHER" id="PTHR42847">
    <property type="entry name" value="ALKANESULFONATE MONOOXYGENASE"/>
    <property type="match status" value="1"/>
</dbReference>
<evidence type="ECO:0000256" key="4">
    <source>
        <dbReference type="ARBA" id="ARBA00023033"/>
    </source>
</evidence>
<dbReference type="InterPro" id="IPR011251">
    <property type="entry name" value="Luciferase-like_dom"/>
</dbReference>
<evidence type="ECO:0000313" key="6">
    <source>
        <dbReference type="EMBL" id="WIM98676.1"/>
    </source>
</evidence>
<dbReference type="SUPFAM" id="SSF51679">
    <property type="entry name" value="Bacterial luciferase-like"/>
    <property type="match status" value="1"/>
</dbReference>
<accession>A0ABY8WLA3</accession>
<sequence>MRISIWPGAGQPWSDILETARHAEETGWDGVWVADHFMPNAGPGRDTRHPTLEAGSLVAALGAAIPRVRIGTLVYGNTYRHPAVVANMAATVDHVTGGRFTLGVGAGWQVNEHEQYGIELPPTKQLLDRFVEALQVIHGLLRQPTTTLTGEYYQLTDAVCEPKPVQDPLPIMIGAKGEKRMLGVVAEYADMWNTWGLPDLIAHKSAVLDRFCAERGRDPKSIARTAQALTVVNGPLPEGLPVPAIGGSPAKLADAIAEYRAAGLDELIVPDGFLGSGAEKLKAMDTVLGLLRG</sequence>
<feature type="domain" description="Luciferase-like" evidence="5">
    <location>
        <begin position="3"/>
        <end position="232"/>
    </location>
</feature>
<proteinExistence type="predicted"/>
<dbReference type="Proteomes" id="UP001240150">
    <property type="component" value="Chromosome"/>
</dbReference>
<name>A0ABY8WLA3_9ACTN</name>
<protein>
    <submittedName>
        <fullName evidence="6">LLM class flavin-dependent oxidoreductase</fullName>
    </submittedName>
</protein>